<dbReference type="GO" id="GO:0009279">
    <property type="term" value="C:cell outer membrane"/>
    <property type="evidence" value="ECO:0007669"/>
    <property type="project" value="UniProtKB-SubCell"/>
</dbReference>
<keyword evidence="2 4" id="KW-0472">Membrane</keyword>
<evidence type="ECO:0000313" key="8">
    <source>
        <dbReference type="Proteomes" id="UP000249720"/>
    </source>
</evidence>
<accession>A0A2W7RPK4</accession>
<dbReference type="InterPro" id="IPR036737">
    <property type="entry name" value="OmpA-like_sf"/>
</dbReference>
<dbReference type="InterPro" id="IPR050330">
    <property type="entry name" value="Bact_OuterMem_StrucFunc"/>
</dbReference>
<evidence type="ECO:0000256" key="1">
    <source>
        <dbReference type="ARBA" id="ARBA00004442"/>
    </source>
</evidence>
<evidence type="ECO:0000313" key="7">
    <source>
        <dbReference type="EMBL" id="PZX60876.1"/>
    </source>
</evidence>
<feature type="domain" description="OmpA-like" evidence="6">
    <location>
        <begin position="289"/>
        <end position="402"/>
    </location>
</feature>
<dbReference type="PANTHER" id="PTHR30329:SF21">
    <property type="entry name" value="LIPOPROTEIN YIAD-RELATED"/>
    <property type="match status" value="1"/>
</dbReference>
<protein>
    <submittedName>
        <fullName evidence="7">Outer membrane protein OmpA-like peptidoglycan-associated protein</fullName>
    </submittedName>
</protein>
<dbReference type="AlphaFoldDB" id="A0A2W7RPK4"/>
<dbReference type="InterPro" id="IPR006664">
    <property type="entry name" value="OMP_bac"/>
</dbReference>
<dbReference type="CDD" id="cd07185">
    <property type="entry name" value="OmpA_C-like"/>
    <property type="match status" value="1"/>
</dbReference>
<reference evidence="7 8" key="1">
    <citation type="submission" date="2018-06" db="EMBL/GenBank/DDBJ databases">
        <title>Genomic Encyclopedia of Archaeal and Bacterial Type Strains, Phase II (KMG-II): from individual species to whole genera.</title>
        <authorList>
            <person name="Goeker M."/>
        </authorList>
    </citation>
    <scope>NUCLEOTIDE SEQUENCE [LARGE SCALE GENOMIC DNA]</scope>
    <source>
        <strain evidence="7 8">DSM 23241</strain>
    </source>
</reference>
<dbReference type="SUPFAM" id="SSF103088">
    <property type="entry name" value="OmpA-like"/>
    <property type="match status" value="1"/>
</dbReference>
<evidence type="ECO:0000256" key="2">
    <source>
        <dbReference type="ARBA" id="ARBA00023136"/>
    </source>
</evidence>
<feature type="compositionally biased region" description="Basic and acidic residues" evidence="5">
    <location>
        <begin position="35"/>
        <end position="53"/>
    </location>
</feature>
<organism evidence="7 8">
    <name type="scientific">Hydrotalea sandarakina</name>
    <dbReference type="NCBI Taxonomy" id="1004304"/>
    <lineage>
        <taxon>Bacteria</taxon>
        <taxon>Pseudomonadati</taxon>
        <taxon>Bacteroidota</taxon>
        <taxon>Chitinophagia</taxon>
        <taxon>Chitinophagales</taxon>
        <taxon>Chitinophagaceae</taxon>
        <taxon>Hydrotalea</taxon>
    </lineage>
</organism>
<comment type="caution">
    <text evidence="7">The sequence shown here is derived from an EMBL/GenBank/DDBJ whole genome shotgun (WGS) entry which is preliminary data.</text>
</comment>
<dbReference type="PRINTS" id="PR01021">
    <property type="entry name" value="OMPADOMAIN"/>
</dbReference>
<dbReference type="OrthoDB" id="9800869at2"/>
<feature type="region of interest" description="Disordered" evidence="5">
    <location>
        <begin position="368"/>
        <end position="444"/>
    </location>
</feature>
<feature type="compositionally biased region" description="Low complexity" evidence="5">
    <location>
        <begin position="404"/>
        <end position="444"/>
    </location>
</feature>
<evidence type="ECO:0000259" key="6">
    <source>
        <dbReference type="PROSITE" id="PS51123"/>
    </source>
</evidence>
<evidence type="ECO:0000256" key="3">
    <source>
        <dbReference type="ARBA" id="ARBA00023237"/>
    </source>
</evidence>
<feature type="region of interest" description="Disordered" evidence="5">
    <location>
        <begin position="35"/>
        <end position="64"/>
    </location>
</feature>
<comment type="subcellular location">
    <subcellularLocation>
        <location evidence="1">Cell outer membrane</location>
    </subcellularLocation>
</comment>
<dbReference type="Proteomes" id="UP000249720">
    <property type="component" value="Unassembled WGS sequence"/>
</dbReference>
<proteinExistence type="predicted"/>
<dbReference type="EMBL" id="QKZV01000008">
    <property type="protein sequence ID" value="PZX60876.1"/>
    <property type="molecule type" value="Genomic_DNA"/>
</dbReference>
<dbReference type="Gene3D" id="3.30.1330.60">
    <property type="entry name" value="OmpA-like domain"/>
    <property type="match status" value="1"/>
</dbReference>
<evidence type="ECO:0000256" key="5">
    <source>
        <dbReference type="SAM" id="MobiDB-lite"/>
    </source>
</evidence>
<dbReference type="PROSITE" id="PS51123">
    <property type="entry name" value="OMPA_2"/>
    <property type="match status" value="1"/>
</dbReference>
<feature type="compositionally biased region" description="Basic and acidic residues" evidence="5">
    <location>
        <begin position="392"/>
        <end position="402"/>
    </location>
</feature>
<keyword evidence="3" id="KW-0998">Cell outer membrane</keyword>
<evidence type="ECO:0000256" key="4">
    <source>
        <dbReference type="PROSITE-ProRule" id="PRU00473"/>
    </source>
</evidence>
<dbReference type="Pfam" id="PF00691">
    <property type="entry name" value="OmpA"/>
    <property type="match status" value="1"/>
</dbReference>
<dbReference type="PANTHER" id="PTHR30329">
    <property type="entry name" value="STATOR ELEMENT OF FLAGELLAR MOTOR COMPLEX"/>
    <property type="match status" value="1"/>
</dbReference>
<dbReference type="InterPro" id="IPR006665">
    <property type="entry name" value="OmpA-like"/>
</dbReference>
<keyword evidence="8" id="KW-1185">Reference proteome</keyword>
<name>A0A2W7RPK4_9BACT</name>
<dbReference type="RefSeq" id="WP_111296705.1">
    <property type="nucleotide sequence ID" value="NZ_QKZV01000008.1"/>
</dbReference>
<gene>
    <name evidence="7" type="ORF">LX80_02360</name>
</gene>
<sequence>MKFILLLGLLFFANNTHSQLLKKLQQKAEQAISKKIDNVDAPKSNDDGKKSDGGDNATANGQSRQPDLKVYSKFDFVPGNTILYFDNFENDNIGEAPAGWITSKSAEVVTIDGLEGKWVKMAGSNATHMSRNKKQSWGNNFTIEFDLLIVRNSADPRLDIVLYNTGGNLVTDEGILQSAKPAIYFESIIAGENKSRAILSNLDKRLSDNMSEELPYNNLMPVHISMSVQGKRFRMWWNNRKLYDLAAVNETYLPNQFGFNFGSVGGTDYYVSNIRVAKEVPDTRSRVEEGKLISNLLFYSGTSNLKPESMGALLEVSKVLKESTTPVKIVGHTDSDGDDALNLKLSQQRAETVKNILVSQYNVDASKLTTEGRGESQPIADNKTPEGKAQNRRVEFIFKPEADNYTNNNDINTSSNANASSQNKTNSANTTTAGATTAKANSAASNTNLQLQSKILNTQLPFAQFIRTGENTFTFIASKEEGNSKENFVKIHLVSVNNNLKPETFNFREINEKQPLFGTKQYAEIKNNEAVLFYGTEKKPYIHQFTSIIANGHLANFVDDGLIRHFPPASPACKFVIEKVENGKASGYFTFGIMIKGLKPIRKGDAMTETFTEGFAGDIKGTFTDVPIY</sequence>